<sequence>MKLSRILLFIMVIFGLQNCMAHALWVETNAQGKKGASQLVKVYFAEVGEKWELLNGQEWSTVKNFELWLQSPKGELSRLEVSPKNDHYEANFTPEEDGVYQLIAKNTSIGALNFPNTPAFIPYFYAKSTVQVGNLKSKVASYELPLDFNLVQKKINLVIPEYAAGKAQVTLFTPSGKSKTFKELQNGLLDFDCVEKGVYQIELQIKDERPGKDYQFAFHTLTSNILVTNILR</sequence>
<dbReference type="RefSeq" id="WP_229987304.1">
    <property type="nucleotide sequence ID" value="NZ_JAJJMO010000001.1"/>
</dbReference>
<organism evidence="1 2">
    <name type="scientific">Flavobacterium pisciphilum</name>
    <dbReference type="NCBI Taxonomy" id="2893755"/>
    <lineage>
        <taxon>Bacteria</taxon>
        <taxon>Pseudomonadati</taxon>
        <taxon>Bacteroidota</taxon>
        <taxon>Flavobacteriia</taxon>
        <taxon>Flavobacteriales</taxon>
        <taxon>Flavobacteriaceae</taxon>
        <taxon>Flavobacterium</taxon>
    </lineage>
</organism>
<evidence type="ECO:0000313" key="1">
    <source>
        <dbReference type="EMBL" id="MCC9070572.1"/>
    </source>
</evidence>
<evidence type="ECO:0008006" key="3">
    <source>
        <dbReference type="Google" id="ProtNLM"/>
    </source>
</evidence>
<dbReference type="EMBL" id="JAJJMO010000001">
    <property type="protein sequence ID" value="MCC9070572.1"/>
    <property type="molecule type" value="Genomic_DNA"/>
</dbReference>
<evidence type="ECO:0000313" key="2">
    <source>
        <dbReference type="Proteomes" id="UP001430919"/>
    </source>
</evidence>
<reference evidence="1" key="1">
    <citation type="submission" date="2021-11" db="EMBL/GenBank/DDBJ databases">
        <title>Description of novel Flavobacterium species.</title>
        <authorList>
            <person name="Saticioglu I.B."/>
            <person name="Ay H."/>
            <person name="Altun S."/>
            <person name="Duman M."/>
        </authorList>
    </citation>
    <scope>NUCLEOTIDE SEQUENCE</scope>
    <source>
        <strain evidence="1">F-65</strain>
    </source>
</reference>
<comment type="caution">
    <text evidence="1">The sequence shown here is derived from an EMBL/GenBank/DDBJ whole genome shotgun (WGS) entry which is preliminary data.</text>
</comment>
<keyword evidence="2" id="KW-1185">Reference proteome</keyword>
<proteinExistence type="predicted"/>
<protein>
    <recommendedName>
        <fullName evidence="3">DUF4198 domain-containing protein</fullName>
    </recommendedName>
</protein>
<dbReference type="Proteomes" id="UP001430919">
    <property type="component" value="Unassembled WGS sequence"/>
</dbReference>
<accession>A0ABS8MP84</accession>
<gene>
    <name evidence="1" type="ORF">LNQ49_03020</name>
</gene>
<name>A0ABS8MP84_9FLAO</name>